<dbReference type="Gene3D" id="2.60.120.1140">
    <property type="entry name" value="Protein of unknown function DUF192"/>
    <property type="match status" value="1"/>
</dbReference>
<gene>
    <name evidence="1" type="ORF">GCM10023349_20980</name>
</gene>
<dbReference type="InterPro" id="IPR038695">
    <property type="entry name" value="Saro_0823-like_sf"/>
</dbReference>
<reference evidence="2" key="1">
    <citation type="journal article" date="2019" name="Int. J. Syst. Evol. Microbiol.">
        <title>The Global Catalogue of Microorganisms (GCM) 10K type strain sequencing project: providing services to taxonomists for standard genome sequencing and annotation.</title>
        <authorList>
            <consortium name="The Broad Institute Genomics Platform"/>
            <consortium name="The Broad Institute Genome Sequencing Center for Infectious Disease"/>
            <person name="Wu L."/>
            <person name="Ma J."/>
        </authorList>
    </citation>
    <scope>NUCLEOTIDE SEQUENCE [LARGE SCALE GENOMIC DNA]</scope>
    <source>
        <strain evidence="2">JCM 18531</strain>
    </source>
</reference>
<proteinExistence type="predicted"/>
<organism evidence="1 2">
    <name type="scientific">Nocardioides conyzicola</name>
    <dbReference type="NCBI Taxonomy" id="1651781"/>
    <lineage>
        <taxon>Bacteria</taxon>
        <taxon>Bacillati</taxon>
        <taxon>Actinomycetota</taxon>
        <taxon>Actinomycetes</taxon>
        <taxon>Propionibacteriales</taxon>
        <taxon>Nocardioidaceae</taxon>
        <taxon>Nocardioides</taxon>
    </lineage>
</organism>
<accession>A0ABP8XB41</accession>
<evidence type="ECO:0008006" key="3">
    <source>
        <dbReference type="Google" id="ProtNLM"/>
    </source>
</evidence>
<evidence type="ECO:0000313" key="2">
    <source>
        <dbReference type="Proteomes" id="UP001499974"/>
    </source>
</evidence>
<evidence type="ECO:0000313" key="1">
    <source>
        <dbReference type="EMBL" id="GAA4703382.1"/>
    </source>
</evidence>
<keyword evidence="2" id="KW-1185">Reference proteome</keyword>
<dbReference type="Proteomes" id="UP001499974">
    <property type="component" value="Unassembled WGS sequence"/>
</dbReference>
<sequence>MPPSSHTRLLVDGRAAAPLEMATTHRARSRGLLGRDGIDGALLLPGARQVHTFRMRFAIDVAHVARDGTVLAVTTMPPGRLGAWRPRSRAVIEATAGAFVTWGLAPGARVEWSD</sequence>
<protein>
    <recommendedName>
        <fullName evidence="3">DUF192 domain-containing protein</fullName>
    </recommendedName>
</protein>
<dbReference type="InterPro" id="IPR003795">
    <property type="entry name" value="DUF192"/>
</dbReference>
<name>A0ABP8XB41_9ACTN</name>
<dbReference type="EMBL" id="BAABKM010000002">
    <property type="protein sequence ID" value="GAA4703382.1"/>
    <property type="molecule type" value="Genomic_DNA"/>
</dbReference>
<comment type="caution">
    <text evidence="1">The sequence shown here is derived from an EMBL/GenBank/DDBJ whole genome shotgun (WGS) entry which is preliminary data.</text>
</comment>
<dbReference type="Pfam" id="PF02643">
    <property type="entry name" value="DUF192"/>
    <property type="match status" value="1"/>
</dbReference>
<dbReference type="RefSeq" id="WP_345521205.1">
    <property type="nucleotide sequence ID" value="NZ_BAABKM010000002.1"/>
</dbReference>